<accession>A0A409WEP6</accession>
<evidence type="ECO:0000259" key="1">
    <source>
        <dbReference type="Pfam" id="PF12937"/>
    </source>
</evidence>
<evidence type="ECO:0000313" key="2">
    <source>
        <dbReference type="EMBL" id="PPQ76966.1"/>
    </source>
</evidence>
<dbReference type="InParanoid" id="A0A409WEP6"/>
<keyword evidence="3" id="KW-1185">Reference proteome</keyword>
<protein>
    <recommendedName>
        <fullName evidence="1">F-box domain-containing protein</fullName>
    </recommendedName>
</protein>
<dbReference type="AlphaFoldDB" id="A0A409WEP6"/>
<dbReference type="OrthoDB" id="3022607at2759"/>
<dbReference type="InterPro" id="IPR036047">
    <property type="entry name" value="F-box-like_dom_sf"/>
</dbReference>
<organism evidence="2 3">
    <name type="scientific">Gymnopilus dilepis</name>
    <dbReference type="NCBI Taxonomy" id="231916"/>
    <lineage>
        <taxon>Eukaryota</taxon>
        <taxon>Fungi</taxon>
        <taxon>Dikarya</taxon>
        <taxon>Basidiomycota</taxon>
        <taxon>Agaricomycotina</taxon>
        <taxon>Agaricomycetes</taxon>
        <taxon>Agaricomycetidae</taxon>
        <taxon>Agaricales</taxon>
        <taxon>Agaricineae</taxon>
        <taxon>Hymenogastraceae</taxon>
        <taxon>Gymnopilus</taxon>
    </lineage>
</organism>
<reference evidence="2 3" key="1">
    <citation type="journal article" date="2018" name="Evol. Lett.">
        <title>Horizontal gene cluster transfer increased hallucinogenic mushroom diversity.</title>
        <authorList>
            <person name="Reynolds H.T."/>
            <person name="Vijayakumar V."/>
            <person name="Gluck-Thaler E."/>
            <person name="Korotkin H.B."/>
            <person name="Matheny P.B."/>
            <person name="Slot J.C."/>
        </authorList>
    </citation>
    <scope>NUCLEOTIDE SEQUENCE [LARGE SCALE GENOMIC DNA]</scope>
    <source>
        <strain evidence="2 3">SRW20</strain>
    </source>
</reference>
<evidence type="ECO:0000313" key="3">
    <source>
        <dbReference type="Proteomes" id="UP000284706"/>
    </source>
</evidence>
<dbReference type="EMBL" id="NHYE01005098">
    <property type="protein sequence ID" value="PPQ76966.1"/>
    <property type="molecule type" value="Genomic_DNA"/>
</dbReference>
<dbReference type="SUPFAM" id="SSF81383">
    <property type="entry name" value="F-box domain"/>
    <property type="match status" value="1"/>
</dbReference>
<sequence length="612" mass="69686">MDTPNCASLPWQIREENPDTWAVLQETSGVEETKIFRKEPNAIPENSRVRNVFSTYLGTSLALGPANNAFLNDFIEETQQEVSVLEKRLQDLQSDISQKCHEVGRLCSDIGRKHDHIRTARSLQTPIRTLPPEVLDIIFEMSLPEYDGAITATSPPLVLSAVCRSWRNVAINNPFLWQDVCLDVSRNLELEEVEKFENFVDMVLARARKTSLDLKILDSEPSLSLRKEHFGRRFIVKCAKLFPTCRNLDLSISSYVWRFCSAISDPAICLFERLTDLNLNLDCWDDRQELTIFENAPNLDTFNCTLRASSLPSIVLPYSQLAFMNCTVKFSSQRRVLSDLRKWREFLSLCENLELSEFRFEADEAFSVELEQSLNPVVLNNLTSLHIDSFELSGDVGSVLYGIATPSLDHFAFMSTSTICQLLNGSAAERISPVYLELTQLAPNFASLCYLSLRLVAIADRDVRPFLEMLPRVEHLHIVNFKIDPPLCTGDFIIPDDTALVHHLTESSTADGKRLLPKLNYLVLSYPYHESKHPAATRHYIQLLEARCDVNALRHRYNGSFDFRFELEFCAELIPRSVISSVTTEISSIYSRRRGLTFTQRLVDSGYIYAAT</sequence>
<dbReference type="InterPro" id="IPR001810">
    <property type="entry name" value="F-box_dom"/>
</dbReference>
<dbReference type="Gene3D" id="1.20.1280.50">
    <property type="match status" value="1"/>
</dbReference>
<gene>
    <name evidence="2" type="ORF">CVT26_007838</name>
</gene>
<dbReference type="Pfam" id="PF12937">
    <property type="entry name" value="F-box-like"/>
    <property type="match status" value="1"/>
</dbReference>
<comment type="caution">
    <text evidence="2">The sequence shown here is derived from an EMBL/GenBank/DDBJ whole genome shotgun (WGS) entry which is preliminary data.</text>
</comment>
<proteinExistence type="predicted"/>
<name>A0A409WEP6_9AGAR</name>
<feature type="domain" description="F-box" evidence="1">
    <location>
        <begin position="128"/>
        <end position="182"/>
    </location>
</feature>
<dbReference type="Proteomes" id="UP000284706">
    <property type="component" value="Unassembled WGS sequence"/>
</dbReference>